<protein>
    <submittedName>
        <fullName evidence="1">Uncharacterized protein</fullName>
    </submittedName>
</protein>
<reference evidence="1" key="1">
    <citation type="submission" date="2023-09" db="EMBL/GenBank/DDBJ databases">
        <title>Arcobacter tbilisiensis sp. nov. isolated from chicken meat in Tbilisi, Georgia.</title>
        <authorList>
            <person name="Matthias R."/>
            <person name="Zautner A.E."/>
        </authorList>
    </citation>
    <scope>NUCLEOTIDE SEQUENCE</scope>
    <source>
        <strain evidence="1">LEO 107</strain>
    </source>
</reference>
<accession>A0AA96CU95</accession>
<evidence type="ECO:0000313" key="1">
    <source>
        <dbReference type="EMBL" id="WNL16250.1"/>
    </source>
</evidence>
<dbReference type="EMBL" id="CP134846">
    <property type="protein sequence ID" value="WNL16250.1"/>
    <property type="molecule type" value="Genomic_DNA"/>
</dbReference>
<dbReference type="InterPro" id="IPR016181">
    <property type="entry name" value="Acyl_CoA_acyltransferase"/>
</dbReference>
<sequence>MGVLNLPFKVVPIEKKDLLEINKILIKEIGSSQLPHLKECLRKGYAKKILEKNEIVAFCLLLEYTTHISLSYYYISEEYRRKPISLFFFIHIFSQINHKPIYVRKNRNFEQYRRYFETTEKNGVIKFTNLRKDFEWVELLKQFQM</sequence>
<name>A0AA96CU95_9BACT</name>
<organism evidence="1">
    <name type="scientific">Arcobacter sp. AZ-2023</name>
    <dbReference type="NCBI Taxonomy" id="3074453"/>
    <lineage>
        <taxon>Bacteria</taxon>
        <taxon>Pseudomonadati</taxon>
        <taxon>Campylobacterota</taxon>
        <taxon>Epsilonproteobacteria</taxon>
        <taxon>Campylobacterales</taxon>
        <taxon>Arcobacteraceae</taxon>
        <taxon>Arcobacter</taxon>
    </lineage>
</organism>
<proteinExistence type="predicted"/>
<dbReference type="SUPFAM" id="SSF55729">
    <property type="entry name" value="Acyl-CoA N-acyltransferases (Nat)"/>
    <property type="match status" value="1"/>
</dbReference>
<dbReference type="AlphaFoldDB" id="A0AA96CU95"/>
<gene>
    <name evidence="1" type="ORF">RJG54_08505</name>
</gene>